<feature type="binding site" evidence="11">
    <location>
        <position position="80"/>
    </location>
    <ligand>
        <name>Na(+)</name>
        <dbReference type="ChEBI" id="CHEBI:29101"/>
        <note>structural</note>
    </ligand>
</feature>
<accession>A0A939B7L0</accession>
<evidence type="ECO:0000313" key="13">
    <source>
        <dbReference type="Proteomes" id="UP000706891"/>
    </source>
</evidence>
<dbReference type="GO" id="GO:0005886">
    <property type="term" value="C:plasma membrane"/>
    <property type="evidence" value="ECO:0007669"/>
    <property type="project" value="UniProtKB-SubCell"/>
</dbReference>
<dbReference type="Proteomes" id="UP000706891">
    <property type="component" value="Unassembled WGS sequence"/>
</dbReference>
<dbReference type="Pfam" id="PF02537">
    <property type="entry name" value="CRCB"/>
    <property type="match status" value="1"/>
</dbReference>
<dbReference type="GO" id="GO:0140114">
    <property type="term" value="P:cellular detoxification of fluoride"/>
    <property type="evidence" value="ECO:0007669"/>
    <property type="project" value="UniProtKB-UniRule"/>
</dbReference>
<dbReference type="EMBL" id="JACJJG010000022">
    <property type="protein sequence ID" value="MBM6673438.1"/>
    <property type="molecule type" value="Genomic_DNA"/>
</dbReference>
<dbReference type="GO" id="GO:0062054">
    <property type="term" value="F:fluoride channel activity"/>
    <property type="evidence" value="ECO:0007669"/>
    <property type="project" value="UniProtKB-UniRule"/>
</dbReference>
<comment type="activity regulation">
    <text evidence="11">Na(+) is not transported, but it plays an essential structural role and its presence is essential for fluoride channel function.</text>
</comment>
<dbReference type="HAMAP" id="MF_00454">
    <property type="entry name" value="FluC"/>
    <property type="match status" value="1"/>
</dbReference>
<comment type="catalytic activity">
    <reaction evidence="10">
        <text>fluoride(in) = fluoride(out)</text>
        <dbReference type="Rhea" id="RHEA:76159"/>
        <dbReference type="ChEBI" id="CHEBI:17051"/>
    </reaction>
    <physiologicalReaction direction="left-to-right" evidence="10">
        <dbReference type="Rhea" id="RHEA:76160"/>
    </physiologicalReaction>
</comment>
<evidence type="ECO:0000256" key="6">
    <source>
        <dbReference type="ARBA" id="ARBA00023065"/>
    </source>
</evidence>
<keyword evidence="4 11" id="KW-0812">Transmembrane</keyword>
<keyword evidence="11" id="KW-0915">Sodium</keyword>
<dbReference type="RefSeq" id="WP_205104168.1">
    <property type="nucleotide sequence ID" value="NZ_JACJJG010000022.1"/>
</dbReference>
<evidence type="ECO:0000256" key="1">
    <source>
        <dbReference type="ARBA" id="ARBA00004651"/>
    </source>
</evidence>
<evidence type="ECO:0000256" key="5">
    <source>
        <dbReference type="ARBA" id="ARBA00022989"/>
    </source>
</evidence>
<keyword evidence="3" id="KW-0997">Cell inner membrane</keyword>
<evidence type="ECO:0000256" key="3">
    <source>
        <dbReference type="ARBA" id="ARBA00022519"/>
    </source>
</evidence>
<comment type="caution">
    <text evidence="12">The sequence shown here is derived from an EMBL/GenBank/DDBJ whole genome shotgun (WGS) entry which is preliminary data.</text>
</comment>
<protein>
    <recommendedName>
        <fullName evidence="11">Fluoride-specific ion channel FluC</fullName>
    </recommendedName>
</protein>
<keyword evidence="11" id="KW-0479">Metal-binding</keyword>
<gene>
    <name evidence="11 12" type="primary">crcB</name>
    <name evidence="11" type="synonym">fluC</name>
    <name evidence="12" type="ORF">H6A34_06080</name>
</gene>
<evidence type="ECO:0000256" key="8">
    <source>
        <dbReference type="ARBA" id="ARBA00023303"/>
    </source>
</evidence>
<comment type="function">
    <text evidence="11">Fluoride-specific ion channel. Important for reducing fluoride concentration in the cell, thus reducing its toxicity.</text>
</comment>
<dbReference type="AlphaFoldDB" id="A0A939B7L0"/>
<dbReference type="NCBIfam" id="TIGR00494">
    <property type="entry name" value="crcB"/>
    <property type="match status" value="1"/>
</dbReference>
<comment type="subcellular location">
    <subcellularLocation>
        <location evidence="1 11">Cell membrane</location>
        <topology evidence="1 11">Multi-pass membrane protein</topology>
    </subcellularLocation>
</comment>
<dbReference type="PANTHER" id="PTHR28259">
    <property type="entry name" value="FLUORIDE EXPORT PROTEIN 1-RELATED"/>
    <property type="match status" value="1"/>
</dbReference>
<reference evidence="12" key="2">
    <citation type="journal article" date="2021" name="Sci. Rep.">
        <title>The distribution of antibiotic resistance genes in chicken gut microbiota commensals.</title>
        <authorList>
            <person name="Juricova H."/>
            <person name="Matiasovicova J."/>
            <person name="Kubasova T."/>
            <person name="Cejkova D."/>
            <person name="Rychlik I."/>
        </authorList>
    </citation>
    <scope>NUCLEOTIDE SEQUENCE</scope>
    <source>
        <strain evidence="12">An824</strain>
    </source>
</reference>
<name>A0A939B7L0_9BACT</name>
<feature type="transmembrane region" description="Helical" evidence="11">
    <location>
        <begin position="6"/>
        <end position="22"/>
    </location>
</feature>
<evidence type="ECO:0000256" key="9">
    <source>
        <dbReference type="ARBA" id="ARBA00035120"/>
    </source>
</evidence>
<dbReference type="InterPro" id="IPR003691">
    <property type="entry name" value="FluC"/>
</dbReference>
<keyword evidence="11" id="KW-0813">Transport</keyword>
<evidence type="ECO:0000256" key="10">
    <source>
        <dbReference type="ARBA" id="ARBA00035585"/>
    </source>
</evidence>
<keyword evidence="13" id="KW-1185">Reference proteome</keyword>
<dbReference type="PANTHER" id="PTHR28259:SF1">
    <property type="entry name" value="FLUORIDE EXPORT PROTEIN 1-RELATED"/>
    <property type="match status" value="1"/>
</dbReference>
<evidence type="ECO:0000256" key="4">
    <source>
        <dbReference type="ARBA" id="ARBA00022692"/>
    </source>
</evidence>
<comment type="similarity">
    <text evidence="9 11">Belongs to the fluoride channel Fluc/FEX (TC 1.A.43) family.</text>
</comment>
<organism evidence="12 13">
    <name type="scientific">Marseilla massiliensis</name>
    <dbReference type="NCBI Taxonomy" id="1841864"/>
    <lineage>
        <taxon>Bacteria</taxon>
        <taxon>Pseudomonadati</taxon>
        <taxon>Bacteroidota</taxon>
        <taxon>Bacteroidia</taxon>
        <taxon>Bacteroidales</taxon>
        <taxon>Prevotellaceae</taxon>
        <taxon>Marseilla</taxon>
    </lineage>
</organism>
<proteinExistence type="inferred from homology"/>
<keyword evidence="6 11" id="KW-0406">Ion transport</keyword>
<sequence>MLKNILIVAVGGAVGSVARYLLSRLVQGTVLSAFPLGTMAVNVAGCLLIGLVCGLSEGEGSPVTPDVKLLLTVGFCGGPTTFSTFMNESLSLVKAGDVLLCALYIGASVALGLLAVAAGWHLAK</sequence>
<feature type="transmembrane region" description="Helical" evidence="11">
    <location>
        <begin position="98"/>
        <end position="123"/>
    </location>
</feature>
<evidence type="ECO:0000256" key="2">
    <source>
        <dbReference type="ARBA" id="ARBA00022475"/>
    </source>
</evidence>
<keyword evidence="8 11" id="KW-0407">Ion channel</keyword>
<feature type="transmembrane region" description="Helical" evidence="11">
    <location>
        <begin position="34"/>
        <end position="55"/>
    </location>
</feature>
<evidence type="ECO:0000256" key="11">
    <source>
        <dbReference type="HAMAP-Rule" id="MF_00454"/>
    </source>
</evidence>
<evidence type="ECO:0000313" key="12">
    <source>
        <dbReference type="EMBL" id="MBM6673438.1"/>
    </source>
</evidence>
<evidence type="ECO:0000256" key="7">
    <source>
        <dbReference type="ARBA" id="ARBA00023136"/>
    </source>
</evidence>
<feature type="transmembrane region" description="Helical" evidence="11">
    <location>
        <begin position="67"/>
        <end position="86"/>
    </location>
</feature>
<dbReference type="GO" id="GO:0046872">
    <property type="term" value="F:metal ion binding"/>
    <property type="evidence" value="ECO:0007669"/>
    <property type="project" value="UniProtKB-KW"/>
</dbReference>
<reference evidence="12" key="1">
    <citation type="submission" date="2020-08" db="EMBL/GenBank/DDBJ databases">
        <authorList>
            <person name="Cejkova D."/>
            <person name="Kubasova T."/>
            <person name="Jahodarova E."/>
            <person name="Rychlik I."/>
        </authorList>
    </citation>
    <scope>NUCLEOTIDE SEQUENCE</scope>
    <source>
        <strain evidence="12">An824</strain>
    </source>
</reference>
<keyword evidence="5 11" id="KW-1133">Transmembrane helix</keyword>
<keyword evidence="7 11" id="KW-0472">Membrane</keyword>
<keyword evidence="2 11" id="KW-1003">Cell membrane</keyword>
<feature type="binding site" evidence="11">
    <location>
        <position position="77"/>
    </location>
    <ligand>
        <name>Na(+)</name>
        <dbReference type="ChEBI" id="CHEBI:29101"/>
        <note>structural</note>
    </ligand>
</feature>